<evidence type="ECO:0000256" key="3">
    <source>
        <dbReference type="ARBA" id="ARBA00022448"/>
    </source>
</evidence>
<evidence type="ECO:0000256" key="5">
    <source>
        <dbReference type="ARBA" id="ARBA00022989"/>
    </source>
</evidence>
<protein>
    <submittedName>
        <fullName evidence="8">NADH dehydrogenase subunit 4L</fullName>
    </submittedName>
</protein>
<dbReference type="PANTHER" id="PTHR11434">
    <property type="entry name" value="NADH-UBIQUINONE OXIDOREDUCTASE SUBUNIT ND4L"/>
    <property type="match status" value="1"/>
</dbReference>
<name>A0A5J6Y235_9STRA</name>
<keyword evidence="5 7" id="KW-1133">Transmembrane helix</keyword>
<dbReference type="GO" id="GO:0030964">
    <property type="term" value="C:NADH dehydrogenase complex"/>
    <property type="evidence" value="ECO:0007669"/>
    <property type="project" value="TreeGrafter"/>
</dbReference>
<evidence type="ECO:0000256" key="2">
    <source>
        <dbReference type="ARBA" id="ARBA00010519"/>
    </source>
</evidence>
<evidence type="ECO:0000256" key="4">
    <source>
        <dbReference type="ARBA" id="ARBA00022692"/>
    </source>
</evidence>
<feature type="transmembrane region" description="Helical" evidence="7">
    <location>
        <begin position="29"/>
        <end position="51"/>
    </location>
</feature>
<keyword evidence="8" id="KW-0496">Mitochondrion</keyword>
<keyword evidence="3" id="KW-0813">Transport</keyword>
<dbReference type="PANTHER" id="PTHR11434:SF16">
    <property type="entry name" value="NADH-UBIQUINONE OXIDOREDUCTASE CHAIN 4L"/>
    <property type="match status" value="1"/>
</dbReference>
<dbReference type="Pfam" id="PF00420">
    <property type="entry name" value="Oxidored_q2"/>
    <property type="match status" value="1"/>
</dbReference>
<keyword evidence="6 7" id="KW-0472">Membrane</keyword>
<sequence>MENYLILSTLLFFIGLFGIILNRKNILIVLMSIELMLLGLNFNFVVFSIILDDIIGQIFALMVLCVAAAESAIGLAILVIYYRSKGNILIEQSHLMRG</sequence>
<organism evidence="8">
    <name type="scientific">Vischeria cf. polyphem</name>
    <dbReference type="NCBI Taxonomy" id="1132302"/>
    <lineage>
        <taxon>Eukaryota</taxon>
        <taxon>Sar</taxon>
        <taxon>Stramenopiles</taxon>
        <taxon>Ochrophyta</taxon>
        <taxon>Eustigmatophyceae</taxon>
        <taxon>Eustigmatales</taxon>
        <taxon>Chlorobotryaceae</taxon>
        <taxon>Vischeria</taxon>
    </lineage>
</organism>
<dbReference type="NCBIfam" id="NF004320">
    <property type="entry name" value="PRK05715.1-2"/>
    <property type="match status" value="1"/>
</dbReference>
<reference evidence="8" key="1">
    <citation type="submission" date="2018-11" db="EMBL/GenBank/DDBJ databases">
        <title>Characterization of the complete mitochondrial genome of oleaginous microalga Eustigmatos cf. polyphem strain CAUP H4302 by next-generation sequencing and phylogenetic analysis of Eustigmatophyceae.</title>
        <authorList>
            <person name="Huang L.D."/>
            <person name="Gao B.Y."/>
            <person name="Zhang C.W."/>
        </authorList>
    </citation>
    <scope>NUCLEOTIDE SEQUENCE</scope>
    <source>
        <strain evidence="8">CAUP H4302</strain>
    </source>
</reference>
<dbReference type="NCBIfam" id="NF004323">
    <property type="entry name" value="PRK05715.1-5"/>
    <property type="match status" value="1"/>
</dbReference>
<dbReference type="AlphaFoldDB" id="A0A5J6Y235"/>
<comment type="similarity">
    <text evidence="2">Belongs to the complex I subunit 4L family.</text>
</comment>
<geneLocation type="mitochondrion" evidence="8"/>
<proteinExistence type="inferred from homology"/>
<comment type="subcellular location">
    <subcellularLocation>
        <location evidence="1">Membrane</location>
        <topology evidence="1">Multi-pass membrane protein</topology>
    </subcellularLocation>
</comment>
<dbReference type="GO" id="GO:0016651">
    <property type="term" value="F:oxidoreductase activity, acting on NAD(P)H"/>
    <property type="evidence" value="ECO:0007669"/>
    <property type="project" value="InterPro"/>
</dbReference>
<dbReference type="InterPro" id="IPR039428">
    <property type="entry name" value="NUOK/Mnh_C1-like"/>
</dbReference>
<feature type="transmembrane region" description="Helical" evidence="7">
    <location>
        <begin position="57"/>
        <end position="82"/>
    </location>
</feature>
<evidence type="ECO:0000256" key="6">
    <source>
        <dbReference type="ARBA" id="ARBA00023136"/>
    </source>
</evidence>
<accession>A0A5J6Y235</accession>
<dbReference type="NCBIfam" id="NF004321">
    <property type="entry name" value="PRK05715.1-3"/>
    <property type="match status" value="1"/>
</dbReference>
<gene>
    <name evidence="8" type="primary">nad4L</name>
</gene>
<evidence type="ECO:0000256" key="7">
    <source>
        <dbReference type="SAM" id="Phobius"/>
    </source>
</evidence>
<dbReference type="EMBL" id="MK170182">
    <property type="protein sequence ID" value="QFO87207.1"/>
    <property type="molecule type" value="Genomic_DNA"/>
</dbReference>
<evidence type="ECO:0000256" key="1">
    <source>
        <dbReference type="ARBA" id="ARBA00004141"/>
    </source>
</evidence>
<dbReference type="FunFam" id="1.10.287.3510:FF:000001">
    <property type="entry name" value="NADH-quinone oxidoreductase subunit K"/>
    <property type="match status" value="1"/>
</dbReference>
<dbReference type="Gene3D" id="1.10.287.3510">
    <property type="match status" value="1"/>
</dbReference>
<evidence type="ECO:0000313" key="8">
    <source>
        <dbReference type="EMBL" id="QFO87207.1"/>
    </source>
</evidence>
<dbReference type="InterPro" id="IPR001133">
    <property type="entry name" value="NADH_UbQ_OxRdtase_chain4L/K"/>
</dbReference>
<dbReference type="GO" id="GO:0042773">
    <property type="term" value="P:ATP synthesis coupled electron transport"/>
    <property type="evidence" value="ECO:0007669"/>
    <property type="project" value="InterPro"/>
</dbReference>
<dbReference type="HAMAP" id="MF_01456">
    <property type="entry name" value="NDH1_NuoK"/>
    <property type="match status" value="1"/>
</dbReference>
<feature type="transmembrane region" description="Helical" evidence="7">
    <location>
        <begin position="6"/>
        <end position="22"/>
    </location>
</feature>
<keyword evidence="4 7" id="KW-0812">Transmembrane</keyword>